<name>A0AAV7H1F8_DENCH</name>
<keyword evidence="4" id="KW-0539">Nucleus</keyword>
<evidence type="ECO:0000256" key="1">
    <source>
        <dbReference type="ARBA" id="ARBA00004123"/>
    </source>
</evidence>
<accession>A0AAV7H1F8</accession>
<comment type="caution">
    <text evidence="5">The sequence shown here is derived from an EMBL/GenBank/DDBJ whole genome shotgun (WGS) entry which is preliminary data.</text>
</comment>
<dbReference type="InterPro" id="IPR039776">
    <property type="entry name" value="Pds5"/>
</dbReference>
<dbReference type="GO" id="GO:0007064">
    <property type="term" value="P:mitotic sister chromatid cohesion"/>
    <property type="evidence" value="ECO:0007669"/>
    <property type="project" value="InterPro"/>
</dbReference>
<dbReference type="GO" id="GO:0000785">
    <property type="term" value="C:chromatin"/>
    <property type="evidence" value="ECO:0007669"/>
    <property type="project" value="TreeGrafter"/>
</dbReference>
<keyword evidence="2" id="KW-0227">DNA damage</keyword>
<organism evidence="5 6">
    <name type="scientific">Dendrobium chrysotoxum</name>
    <name type="common">Orchid</name>
    <dbReference type="NCBI Taxonomy" id="161865"/>
    <lineage>
        <taxon>Eukaryota</taxon>
        <taxon>Viridiplantae</taxon>
        <taxon>Streptophyta</taxon>
        <taxon>Embryophyta</taxon>
        <taxon>Tracheophyta</taxon>
        <taxon>Spermatophyta</taxon>
        <taxon>Magnoliopsida</taxon>
        <taxon>Liliopsida</taxon>
        <taxon>Asparagales</taxon>
        <taxon>Orchidaceae</taxon>
        <taxon>Epidendroideae</taxon>
        <taxon>Malaxideae</taxon>
        <taxon>Dendrobiinae</taxon>
        <taxon>Dendrobium</taxon>
    </lineage>
</organism>
<dbReference type="EMBL" id="JAGFBR010000009">
    <property type="protein sequence ID" value="KAH0461718.1"/>
    <property type="molecule type" value="Genomic_DNA"/>
</dbReference>
<dbReference type="Pfam" id="PF20168">
    <property type="entry name" value="PDS5"/>
    <property type="match status" value="1"/>
</dbReference>
<gene>
    <name evidence="5" type="ORF">IEQ34_009293</name>
</gene>
<reference evidence="5 6" key="1">
    <citation type="journal article" date="2021" name="Hortic Res">
        <title>Chromosome-scale assembly of the Dendrobium chrysotoxum genome enhances the understanding of orchid evolution.</title>
        <authorList>
            <person name="Zhang Y."/>
            <person name="Zhang G.Q."/>
            <person name="Zhang D."/>
            <person name="Liu X.D."/>
            <person name="Xu X.Y."/>
            <person name="Sun W.H."/>
            <person name="Yu X."/>
            <person name="Zhu X."/>
            <person name="Wang Z.W."/>
            <person name="Zhao X."/>
            <person name="Zhong W.Y."/>
            <person name="Chen H."/>
            <person name="Yin W.L."/>
            <person name="Huang T."/>
            <person name="Niu S.C."/>
            <person name="Liu Z.J."/>
        </authorList>
    </citation>
    <scope>NUCLEOTIDE SEQUENCE [LARGE SCALE GENOMIC DNA]</scope>
    <source>
        <strain evidence="5">Lindl</strain>
    </source>
</reference>
<dbReference type="GO" id="GO:0005634">
    <property type="term" value="C:nucleus"/>
    <property type="evidence" value="ECO:0007669"/>
    <property type="project" value="UniProtKB-SubCell"/>
</dbReference>
<evidence type="ECO:0000313" key="6">
    <source>
        <dbReference type="Proteomes" id="UP000775213"/>
    </source>
</evidence>
<proteinExistence type="predicted"/>
<keyword evidence="6" id="KW-1185">Reference proteome</keyword>
<dbReference type="PANTHER" id="PTHR12663:SF3">
    <property type="entry name" value="SISTER CHROMATID COHESION PROTEIN PDS5 HOMOLOG C"/>
    <property type="match status" value="1"/>
</dbReference>
<evidence type="ECO:0000256" key="2">
    <source>
        <dbReference type="ARBA" id="ARBA00022763"/>
    </source>
</evidence>
<protein>
    <submittedName>
        <fullName evidence="5">Uncharacterized protein</fullName>
    </submittedName>
</protein>
<sequence length="148" mass="16517">MLEDGVKDIENKLTSPPSDLQQLMLLLDKAKNLLLRMEQYPSTSMLTAIQPALKALTNKDISGHSDMDVKVSIASCLNERTRITTPDAPYDDIMKKIFGLIVGAFKNLDEMSICSFSKRVSILEIVAKARSCIFMLDLDCDDLILAMF</sequence>
<evidence type="ECO:0000256" key="3">
    <source>
        <dbReference type="ARBA" id="ARBA00023204"/>
    </source>
</evidence>
<comment type="subcellular location">
    <subcellularLocation>
        <location evidence="1">Nucleus</location>
    </subcellularLocation>
</comment>
<dbReference type="PANTHER" id="PTHR12663">
    <property type="entry name" value="ANDROGEN INDUCED INHIBITOR OF PROLIFERATION AS3 / PDS5-RELATED"/>
    <property type="match status" value="1"/>
</dbReference>
<dbReference type="Proteomes" id="UP000775213">
    <property type="component" value="Unassembled WGS sequence"/>
</dbReference>
<evidence type="ECO:0000256" key="4">
    <source>
        <dbReference type="ARBA" id="ARBA00023242"/>
    </source>
</evidence>
<evidence type="ECO:0000313" key="5">
    <source>
        <dbReference type="EMBL" id="KAH0461718.1"/>
    </source>
</evidence>
<dbReference type="AlphaFoldDB" id="A0AAV7H1F8"/>
<dbReference type="GO" id="GO:0006281">
    <property type="term" value="P:DNA repair"/>
    <property type="evidence" value="ECO:0007669"/>
    <property type="project" value="UniProtKB-KW"/>
</dbReference>
<keyword evidence="3" id="KW-0234">DNA repair</keyword>